<accession>A0A8J8CL93</accession>
<dbReference type="AlphaFoldDB" id="A0A8J8CL93"/>
<sequence length="360" mass="40988">MNNVEATFPVDSQLLMVLPRASASLRHPDAQPPILRSDADGYYLEMRVEADATEESELALTRRVPLDHLSAEAWEELKTEYAKLDWSVCATKGMSNGLENVQDRKIQRLFIALITFLNPRQVSIVLYLYKLAAEQGTGATVTFRSNDLLERLGYTRTKDGGFASKLRSQLHCDLVNLHRTELVLAQSFRNRDQNRAAKVMIKSVLRIKDYEIDHVPRDFDLVKAADYTYELADSYTLSLEFFDGPARTGDCVFFSTSFDITQKLGSNAKSDYKTKLLVYLASRMKWDRLQEGQFVSISKKYLFKNLDLFGSNSSRNNQIFWRTINTLKHDGYLLGAQELPGKNKTPTIQFQINLAKLKGA</sequence>
<gene>
    <name evidence="1" type="ORF">GS601_09450</name>
</gene>
<comment type="caution">
    <text evidence="1">The sequence shown here is derived from an EMBL/GenBank/DDBJ whole genome shotgun (WGS) entry which is preliminary data.</text>
</comment>
<evidence type="ECO:0000313" key="2">
    <source>
        <dbReference type="Proteomes" id="UP000646053"/>
    </source>
</evidence>
<dbReference type="Proteomes" id="UP000646053">
    <property type="component" value="Unassembled WGS sequence"/>
</dbReference>
<dbReference type="RefSeq" id="WP_162423033.1">
    <property type="nucleotide sequence ID" value="NZ_WVIE01000009.1"/>
</dbReference>
<keyword evidence="2" id="KW-1185">Reference proteome</keyword>
<reference evidence="1" key="1">
    <citation type="submission" date="2019-12" db="EMBL/GenBank/DDBJ databases">
        <title>High-Quality draft genome sequences of three cyanobacteria isolated from the limestone walls of the Old Cathedral of Coimbra.</title>
        <authorList>
            <person name="Tiago I."/>
            <person name="Soares F."/>
            <person name="Portugal A."/>
        </authorList>
    </citation>
    <scope>NUCLEOTIDE SEQUENCE</scope>
    <source>
        <strain evidence="1">A</strain>
    </source>
</reference>
<name>A0A8J8CL93_9CYAN</name>
<organism evidence="1 2">
    <name type="scientific">Myxacorys almedinensis A</name>
    <dbReference type="NCBI Taxonomy" id="2690445"/>
    <lineage>
        <taxon>Bacteria</taxon>
        <taxon>Bacillati</taxon>
        <taxon>Cyanobacteriota</taxon>
        <taxon>Cyanophyceae</taxon>
        <taxon>Leptolyngbyales</taxon>
        <taxon>Leptolyngbyaceae</taxon>
        <taxon>Myxacorys</taxon>
        <taxon>Myxacorys almedinensis</taxon>
    </lineage>
</organism>
<evidence type="ECO:0000313" key="1">
    <source>
        <dbReference type="EMBL" id="NDJ17510.1"/>
    </source>
</evidence>
<dbReference type="EMBL" id="WVIE01000009">
    <property type="protein sequence ID" value="NDJ17510.1"/>
    <property type="molecule type" value="Genomic_DNA"/>
</dbReference>
<proteinExistence type="predicted"/>
<protein>
    <submittedName>
        <fullName evidence="1">Uncharacterized protein</fullName>
    </submittedName>
</protein>